<keyword evidence="2" id="KW-0645">Protease</keyword>
<dbReference type="InterPro" id="IPR038765">
    <property type="entry name" value="Papain-like_cys_pep_sf"/>
</dbReference>
<comment type="similarity">
    <text evidence="1">Belongs to the peptidase C48 family.</text>
</comment>
<keyword evidence="7" id="KW-1185">Reference proteome</keyword>
<name>A0ABQ7YIZ8_BRANA</name>
<dbReference type="InterPro" id="IPR015410">
    <property type="entry name" value="DUF1985"/>
</dbReference>
<comment type="caution">
    <text evidence="6">The sequence shown here is derived from an EMBL/GenBank/DDBJ whole genome shotgun (WGS) entry which is preliminary data.</text>
</comment>
<dbReference type="Gene3D" id="3.40.395.10">
    <property type="entry name" value="Adenoviral Proteinase, Chain A"/>
    <property type="match status" value="1"/>
</dbReference>
<dbReference type="Pfam" id="PF09331">
    <property type="entry name" value="DUF1985"/>
    <property type="match status" value="1"/>
</dbReference>
<feature type="compositionally biased region" description="Basic and acidic residues" evidence="4">
    <location>
        <begin position="276"/>
        <end position="287"/>
    </location>
</feature>
<evidence type="ECO:0000313" key="7">
    <source>
        <dbReference type="Proteomes" id="UP000824890"/>
    </source>
</evidence>
<dbReference type="InterPro" id="IPR003653">
    <property type="entry name" value="Peptidase_C48_C"/>
</dbReference>
<dbReference type="Pfam" id="PF02902">
    <property type="entry name" value="Peptidase_C48"/>
    <property type="match status" value="1"/>
</dbReference>
<protein>
    <recommendedName>
        <fullName evidence="5">Ubiquitin-like protease family profile domain-containing protein</fullName>
    </recommendedName>
</protein>
<sequence>MVDVRLVDCSDPPEEQPVRPIPEMMFAVGEEPVGVRVLTYLSSGAINNIFNALEDEEVQIIRRSAFGKILEIVDKPVFSGRFARFILSRQLKTKKKHEAWFRFAGKPIRFSLREFAIVTGLPCGKFPMKSKMKLKETISEKPYWPSLFGKAEVATVASMIKLLTRRSVADRAVRIKYACLAILSSVLLPTNMKMKICREHAEAIEDLDEFFSYPWGRLAFDMLMGIIKERDEVALSQNTIAVKGFAPALQLVMVEAVPSLTEVVQEMCSDSEGDSNEEHDGMSEKPNRKTLSPGHARNVDKETDLRNLHRLYILLRTQPTYCVLQVFVRSIIDEDPLRPIDESNLVWFDEEDDEKVNNMVYLINTNFQFTKSMFVGGLSKLDVDRMRETDNLTSKAKKSKKLPVLTPSNDPGYIASLVIEKMKPEFQTMDGNIMQACRRVDSIEGSLVGLVHSVFGKLKEEMLESVRHLITALTKEEGAAPATIPHNLTNTAVRQNGIVPDSNSSPVIEANDQTIRNILGNLSSYSTPPNSPRLSQAENLTPKYNKGGLYCEARGDNVNDSFAPSAHSQNHQRAVEINQPLEEENRVHGPLMDMPSFSLGLAQEDALNGNHGITFKECVRHQPESIVKAVDNIEVQHQGRKNKRQKCVPHALFEDYECGPEIVSRVKKSQNFIFSSHERNLIHRKYARLLQRVNRHFCAISVYKVGGVSVLGKDILLIAERSKFLTSKVDILIRLVQYTVQQQFTAHTQHRDVFLDNTYASAITKTYPKFCKSRKKDTYIFPRGVVKIFTTRDDAFLQPTRYYFPLNVGKKNWVGICVDHHCGKITVLDSNTSLFTDAMMEKHLQPHLLMLPYLLRLSMQVSGTDEPKRFAVERPKDLSQTKNPSDAGLMAVLFMSTHAVYGLEACKNINTDVLVEAGRSAAVMAFECKDML</sequence>
<organism evidence="6 7">
    <name type="scientific">Brassica napus</name>
    <name type="common">Rape</name>
    <dbReference type="NCBI Taxonomy" id="3708"/>
    <lineage>
        <taxon>Eukaryota</taxon>
        <taxon>Viridiplantae</taxon>
        <taxon>Streptophyta</taxon>
        <taxon>Embryophyta</taxon>
        <taxon>Tracheophyta</taxon>
        <taxon>Spermatophyta</taxon>
        <taxon>Magnoliopsida</taxon>
        <taxon>eudicotyledons</taxon>
        <taxon>Gunneridae</taxon>
        <taxon>Pentapetalae</taxon>
        <taxon>rosids</taxon>
        <taxon>malvids</taxon>
        <taxon>Brassicales</taxon>
        <taxon>Brassicaceae</taxon>
        <taxon>Brassiceae</taxon>
        <taxon>Brassica</taxon>
    </lineage>
</organism>
<dbReference type="Proteomes" id="UP000824890">
    <property type="component" value="Unassembled WGS sequence"/>
</dbReference>
<keyword evidence="3" id="KW-0378">Hydrolase</keyword>
<evidence type="ECO:0000256" key="4">
    <source>
        <dbReference type="SAM" id="MobiDB-lite"/>
    </source>
</evidence>
<reference evidence="6 7" key="1">
    <citation type="submission" date="2021-05" db="EMBL/GenBank/DDBJ databases">
        <title>Genome Assembly of Synthetic Allotetraploid Brassica napus Reveals Homoeologous Exchanges between Subgenomes.</title>
        <authorList>
            <person name="Davis J.T."/>
        </authorList>
    </citation>
    <scope>NUCLEOTIDE SEQUENCE [LARGE SCALE GENOMIC DNA]</scope>
    <source>
        <strain evidence="7">cv. Da-Ae</strain>
        <tissue evidence="6">Seedling</tissue>
    </source>
</reference>
<feature type="region of interest" description="Disordered" evidence="4">
    <location>
        <begin position="267"/>
        <end position="299"/>
    </location>
</feature>
<proteinExistence type="inferred from homology"/>
<evidence type="ECO:0000256" key="1">
    <source>
        <dbReference type="ARBA" id="ARBA00005234"/>
    </source>
</evidence>
<evidence type="ECO:0000259" key="5">
    <source>
        <dbReference type="PROSITE" id="PS50600"/>
    </source>
</evidence>
<accession>A0ABQ7YIZ8</accession>
<dbReference type="SUPFAM" id="SSF54001">
    <property type="entry name" value="Cysteine proteinases"/>
    <property type="match status" value="1"/>
</dbReference>
<evidence type="ECO:0000256" key="3">
    <source>
        <dbReference type="ARBA" id="ARBA00022801"/>
    </source>
</evidence>
<dbReference type="PANTHER" id="PTHR48449">
    <property type="entry name" value="DUF1985 DOMAIN-CONTAINING PROTEIN"/>
    <property type="match status" value="1"/>
</dbReference>
<gene>
    <name evidence="6" type="ORF">HID58_075194</name>
</gene>
<dbReference type="PROSITE" id="PS50600">
    <property type="entry name" value="ULP_PROTEASE"/>
    <property type="match status" value="1"/>
</dbReference>
<evidence type="ECO:0000256" key="2">
    <source>
        <dbReference type="ARBA" id="ARBA00022670"/>
    </source>
</evidence>
<feature type="domain" description="Ubiquitin-like protease family profile" evidence="5">
    <location>
        <begin position="708"/>
        <end position="898"/>
    </location>
</feature>
<evidence type="ECO:0000313" key="6">
    <source>
        <dbReference type="EMBL" id="KAH0868172.1"/>
    </source>
</evidence>
<dbReference type="PANTHER" id="PTHR48449:SF2">
    <property type="entry name" value="UBIQUITIN-LIKE PROTEASE FAMILY PROFILE DOMAIN-CONTAINING PROTEIN"/>
    <property type="match status" value="1"/>
</dbReference>
<dbReference type="EMBL" id="JAGKQM010000017">
    <property type="protein sequence ID" value="KAH0868172.1"/>
    <property type="molecule type" value="Genomic_DNA"/>
</dbReference>